<evidence type="ECO:0000313" key="6">
    <source>
        <dbReference type="Proteomes" id="UP001140502"/>
    </source>
</evidence>
<dbReference type="AlphaFoldDB" id="A0A9W8WAM3"/>
<evidence type="ECO:0000259" key="4">
    <source>
        <dbReference type="PROSITE" id="PS50102"/>
    </source>
</evidence>
<dbReference type="PROSITE" id="PS50102">
    <property type="entry name" value="RRM"/>
    <property type="match status" value="1"/>
</dbReference>
<dbReference type="OrthoDB" id="417481at2759"/>
<dbReference type="CDD" id="cd12532">
    <property type="entry name" value="RRM3_MEI2_fungi"/>
    <property type="match status" value="1"/>
</dbReference>
<dbReference type="EMBL" id="JAPEUR010000155">
    <property type="protein sequence ID" value="KAJ4317711.1"/>
    <property type="molecule type" value="Genomic_DNA"/>
</dbReference>
<gene>
    <name evidence="5" type="ORF">N0V84_007230</name>
</gene>
<dbReference type="InterPro" id="IPR007201">
    <property type="entry name" value="Mei2-like_Rrm_C"/>
</dbReference>
<evidence type="ECO:0000256" key="1">
    <source>
        <dbReference type="ARBA" id="ARBA00022884"/>
    </source>
</evidence>
<feature type="region of interest" description="Disordered" evidence="3">
    <location>
        <begin position="1"/>
        <end position="33"/>
    </location>
</feature>
<dbReference type="InterPro" id="IPR035979">
    <property type="entry name" value="RBD_domain_sf"/>
</dbReference>
<name>A0A9W8WAM3_9HYPO</name>
<comment type="caution">
    <text evidence="5">The sequence shown here is derived from an EMBL/GenBank/DDBJ whole genome shotgun (WGS) entry which is preliminary data.</text>
</comment>
<dbReference type="InterPro" id="IPR034862">
    <property type="entry name" value="Fungal_Mei2-like_RRM3"/>
</dbReference>
<evidence type="ECO:0000313" key="5">
    <source>
        <dbReference type="EMBL" id="KAJ4317711.1"/>
    </source>
</evidence>
<keyword evidence="1 2" id="KW-0694">RNA-binding</keyword>
<dbReference type="Pfam" id="PF04059">
    <property type="entry name" value="RRM_2"/>
    <property type="match status" value="1"/>
</dbReference>
<dbReference type="GO" id="GO:0003723">
    <property type="term" value="F:RNA binding"/>
    <property type="evidence" value="ECO:0007669"/>
    <property type="project" value="UniProtKB-UniRule"/>
</dbReference>
<dbReference type="SUPFAM" id="SSF54928">
    <property type="entry name" value="RNA-binding domain, RBD"/>
    <property type="match status" value="1"/>
</dbReference>
<accession>A0A9W8WAM3</accession>
<dbReference type="InterPro" id="IPR000504">
    <property type="entry name" value="RRM_dom"/>
</dbReference>
<keyword evidence="6" id="KW-1185">Reference proteome</keyword>
<reference evidence="5" key="1">
    <citation type="submission" date="2022-10" db="EMBL/GenBank/DDBJ databases">
        <title>Tapping the CABI collections for fungal endophytes: first genome assemblies for Collariella, Neodidymelliopsis, Ascochyta clinopodiicola, Didymella pomorum, Didymosphaeria variabile, Neocosmospora piperis and Neocucurbitaria cava.</title>
        <authorList>
            <person name="Hill R."/>
        </authorList>
    </citation>
    <scope>NUCLEOTIDE SEQUENCE</scope>
    <source>
        <strain evidence="5">IMI 366586</strain>
    </source>
</reference>
<protein>
    <recommendedName>
        <fullName evidence="4">RRM domain-containing protein</fullName>
    </recommendedName>
</protein>
<evidence type="ECO:0000256" key="3">
    <source>
        <dbReference type="SAM" id="MobiDB-lite"/>
    </source>
</evidence>
<proteinExistence type="predicted"/>
<dbReference type="PANTHER" id="PTHR23189">
    <property type="entry name" value="RNA RECOGNITION MOTIF-CONTAINING"/>
    <property type="match status" value="1"/>
</dbReference>
<organism evidence="5 6">
    <name type="scientific">Fusarium piperis</name>
    <dbReference type="NCBI Taxonomy" id="1435070"/>
    <lineage>
        <taxon>Eukaryota</taxon>
        <taxon>Fungi</taxon>
        <taxon>Dikarya</taxon>
        <taxon>Ascomycota</taxon>
        <taxon>Pezizomycotina</taxon>
        <taxon>Sordariomycetes</taxon>
        <taxon>Hypocreomycetidae</taxon>
        <taxon>Hypocreales</taxon>
        <taxon>Nectriaceae</taxon>
        <taxon>Fusarium</taxon>
        <taxon>Fusarium solani species complex</taxon>
    </lineage>
</organism>
<feature type="domain" description="RRM" evidence="4">
    <location>
        <begin position="450"/>
        <end position="534"/>
    </location>
</feature>
<dbReference type="Proteomes" id="UP001140502">
    <property type="component" value="Unassembled WGS sequence"/>
</dbReference>
<evidence type="ECO:0000256" key="2">
    <source>
        <dbReference type="PROSITE-ProRule" id="PRU00176"/>
    </source>
</evidence>
<sequence>MAHRCDPAFGNEVSPPSDNGPVDSFQVSPESSQDAHIALYSTEEGASKAAKGKDRAIDLPDSFAGTTSGASTVRARFYPHVEEDPFAGPSTLPGQSTELSPMASAFQPTSALHQQDDGVADFLSTDLGVSRLIEVSGGSVTVTVAEVAQFLTEKAKETGAQLHGGRNLSTADGSVYISFEDLRDAGWASTVLRQKNGWINGFLHGNITQHGYEYAGDQRLTHLGQVAIFASPPFGSVADPNQVVEVAKAVLNAHGQLFGLVKQLGYGDGSFRAIAQFCKVADAINAVRVFNGITPHGLHLEVTAPIGPSVIKATVNGGGDPTSSMHSLALMHVANRQQGAGGGNRPAHMPYLIPSAPASMQYGMQGMGHMQLVGPVYQGPPSPAMTSRNGANMHSPSRYRNGNGYGFGNHGMLTRWDPRRQPRGHRPSRANNATNHVDLQEVISGRDCRTTIMLRNIPNKVDQPMLKRFVDESSFGKYDFMYLRIDFANDCNVGYAFINFAKAEYIIPFVEHRANKRWNLFRSDKVAEVSYATIQGKDCLVQKFRNSSVMLEADHYRPKLFYTDHCEDQQLVGREEPFPGPDNHSKMKRSCENAEHVGKYFPNPVLVHMLTPFAEGLFTPNAGQHYRDEQRRRRSQYDRGTRLAVLEEMSETTIGPYYVRNLNMRR</sequence>